<proteinExistence type="predicted"/>
<dbReference type="PaxDb" id="4577-GRMZM2G314712_P01"/>
<sequence length="204" mass="22704">MSQRRVPHCMDVEMALRPVQAHFLAHPVMLLVLVGHAYQRHGEFQGLELRHQLLHGQLGGASHESHEPHHHVCRLSMSSCAISHDTKGSKLKGCLPVSRTSAGWRRTHASDVASPRESQTTGSTSRHRRYDDRQSGGNVVFFHGIKIGAGATLASWATGAEHVEALGRHNGRPRVGGQVPLNRGRHYRHELRERFLIVMSRARG</sequence>
<evidence type="ECO:0000256" key="1">
    <source>
        <dbReference type="SAM" id="MobiDB-lite"/>
    </source>
</evidence>
<evidence type="ECO:0000313" key="2">
    <source>
        <dbReference type="EMBL" id="AQK92845.1"/>
    </source>
</evidence>
<name>K7V283_MAIZE</name>
<feature type="region of interest" description="Disordered" evidence="1">
    <location>
        <begin position="105"/>
        <end position="132"/>
    </location>
</feature>
<reference evidence="2" key="1">
    <citation type="submission" date="2015-12" db="EMBL/GenBank/DDBJ databases">
        <title>Update maize B73 reference genome by single molecule sequencing technologies.</title>
        <authorList>
            <consortium name="Maize Genome Sequencing Project"/>
            <person name="Ware D."/>
        </authorList>
    </citation>
    <scope>NUCLEOTIDE SEQUENCE</scope>
    <source>
        <tissue evidence="2">Seedling</tissue>
    </source>
</reference>
<accession>K7V283</accession>
<protein>
    <submittedName>
        <fullName evidence="2">Uncharacterized protein</fullName>
    </submittedName>
</protein>
<dbReference type="AlphaFoldDB" id="K7V283"/>
<dbReference type="EMBL" id="CM000784">
    <property type="protein sequence ID" value="AQK92845.1"/>
    <property type="molecule type" value="Genomic_DNA"/>
</dbReference>
<dbReference type="InParanoid" id="K7V283"/>
<organism evidence="2">
    <name type="scientific">Zea mays</name>
    <name type="common">Maize</name>
    <dbReference type="NCBI Taxonomy" id="4577"/>
    <lineage>
        <taxon>Eukaryota</taxon>
        <taxon>Viridiplantae</taxon>
        <taxon>Streptophyta</taxon>
        <taxon>Embryophyta</taxon>
        <taxon>Tracheophyta</taxon>
        <taxon>Spermatophyta</taxon>
        <taxon>Magnoliopsida</taxon>
        <taxon>Liliopsida</taxon>
        <taxon>Poales</taxon>
        <taxon>Poaceae</taxon>
        <taxon>PACMAD clade</taxon>
        <taxon>Panicoideae</taxon>
        <taxon>Andropogonodae</taxon>
        <taxon>Andropogoneae</taxon>
        <taxon>Tripsacinae</taxon>
        <taxon>Zea</taxon>
    </lineage>
</organism>
<dbReference type="HOGENOM" id="CLU_1345019_0_0_1"/>
<gene>
    <name evidence="2" type="ORF">ZEAMMB73_Zm00001d009860</name>
</gene>